<proteinExistence type="predicted"/>
<sequence>MPPNPPAALPFATFRGAAALRALRTILVALVALATAVVLVAPADAATRRLTARDGHTSTRAIGTIGNGTARAAFVVPGKRASTVTLGLELRRKGDGDRYRVRATVARSGAVRVAVIRYRGSTPTVLSQRKLGLKVKAGQTVWVEGAVSGSKPVTVRVRAWRSGQHTPGWQRAVRDSSAHRVTGSGRVRVVVRLSAAPGAKKVTVRYRDARISPAKKPAKKPATQKGPKPSASTTGVPRGTKLKVHNGNIVVTRAGTRLDRLDIRGFVVVKAPNVTISRSIVRGGSGAKTAQGLVTSYGPKNLLITDTELRPAHPSVYVDGIKGWNFTARRVHVTGNVDSVKIQGDNVTVADSLLENTTWYAHDPYQGGGPTHNDNIQILKGKNLTITANTIRGAQNFAVLGAANQGNVPNLVVNRNWLDGGHCTVKLQFHGSYKIKATVTDNKFGPHRAVAHCPIQALPGVTLIARNNVSEQTGRPVQIWRKP</sequence>
<keyword evidence="3" id="KW-1185">Reference proteome</keyword>
<dbReference type="RefSeq" id="WP_344801812.1">
    <property type="nucleotide sequence ID" value="NZ_BAABAB010000006.1"/>
</dbReference>
<evidence type="ECO:0000313" key="2">
    <source>
        <dbReference type="EMBL" id="GAA3608860.1"/>
    </source>
</evidence>
<feature type="compositionally biased region" description="Low complexity" evidence="1">
    <location>
        <begin position="220"/>
        <end position="229"/>
    </location>
</feature>
<dbReference type="SUPFAM" id="SSF51126">
    <property type="entry name" value="Pectin lyase-like"/>
    <property type="match status" value="1"/>
</dbReference>
<dbReference type="InterPro" id="IPR011050">
    <property type="entry name" value="Pectin_lyase_fold/virulence"/>
</dbReference>
<dbReference type="EMBL" id="BAABAB010000006">
    <property type="protein sequence ID" value="GAA3608860.1"/>
    <property type="molecule type" value="Genomic_DNA"/>
</dbReference>
<organism evidence="2 3">
    <name type="scientific">Microlunatus ginsengisoli</name>
    <dbReference type="NCBI Taxonomy" id="363863"/>
    <lineage>
        <taxon>Bacteria</taxon>
        <taxon>Bacillati</taxon>
        <taxon>Actinomycetota</taxon>
        <taxon>Actinomycetes</taxon>
        <taxon>Propionibacteriales</taxon>
        <taxon>Propionibacteriaceae</taxon>
        <taxon>Microlunatus</taxon>
    </lineage>
</organism>
<dbReference type="Gene3D" id="2.160.20.10">
    <property type="entry name" value="Single-stranded right-handed beta-helix, Pectin lyase-like"/>
    <property type="match status" value="1"/>
</dbReference>
<evidence type="ECO:0000256" key="1">
    <source>
        <dbReference type="SAM" id="MobiDB-lite"/>
    </source>
</evidence>
<dbReference type="Proteomes" id="UP001501490">
    <property type="component" value="Unassembled WGS sequence"/>
</dbReference>
<reference evidence="3" key="1">
    <citation type="journal article" date="2019" name="Int. J. Syst. Evol. Microbiol.">
        <title>The Global Catalogue of Microorganisms (GCM) 10K type strain sequencing project: providing services to taxonomists for standard genome sequencing and annotation.</title>
        <authorList>
            <consortium name="The Broad Institute Genomics Platform"/>
            <consortium name="The Broad Institute Genome Sequencing Center for Infectious Disease"/>
            <person name="Wu L."/>
            <person name="Ma J."/>
        </authorList>
    </citation>
    <scope>NUCLEOTIDE SEQUENCE [LARGE SCALE GENOMIC DNA]</scope>
    <source>
        <strain evidence="3">JCM 16929</strain>
    </source>
</reference>
<name>A0ABP6ZLY1_9ACTN</name>
<dbReference type="InterPro" id="IPR012334">
    <property type="entry name" value="Pectin_lyas_fold"/>
</dbReference>
<evidence type="ECO:0000313" key="3">
    <source>
        <dbReference type="Proteomes" id="UP001501490"/>
    </source>
</evidence>
<accession>A0ABP6ZLY1</accession>
<feature type="region of interest" description="Disordered" evidence="1">
    <location>
        <begin position="204"/>
        <end position="241"/>
    </location>
</feature>
<protein>
    <recommendedName>
        <fullName evidence="4">Right handed beta helix region</fullName>
    </recommendedName>
</protein>
<evidence type="ECO:0008006" key="4">
    <source>
        <dbReference type="Google" id="ProtNLM"/>
    </source>
</evidence>
<gene>
    <name evidence="2" type="ORF">GCM10022236_08140</name>
</gene>
<comment type="caution">
    <text evidence="2">The sequence shown here is derived from an EMBL/GenBank/DDBJ whole genome shotgun (WGS) entry which is preliminary data.</text>
</comment>